<name>J9FAI3_9ZZZZ</name>
<dbReference type="InterPro" id="IPR041607">
    <property type="entry name" value="HU-HIG"/>
</dbReference>
<reference evidence="2" key="1">
    <citation type="journal article" date="2012" name="PLoS ONE">
        <title>Gene sets for utilization of primary and secondary nutrition supplies in the distal gut of endangered iberian lynx.</title>
        <authorList>
            <person name="Alcaide M."/>
            <person name="Messina E."/>
            <person name="Richter M."/>
            <person name="Bargiela R."/>
            <person name="Peplies J."/>
            <person name="Huws S.A."/>
            <person name="Newbold C.J."/>
            <person name="Golyshin P.N."/>
            <person name="Simon M.A."/>
            <person name="Lopez G."/>
            <person name="Yakimov M.M."/>
            <person name="Ferrer M."/>
        </authorList>
    </citation>
    <scope>NUCLEOTIDE SEQUENCE</scope>
</reference>
<dbReference type="EMBL" id="AMCI01008175">
    <property type="protein sequence ID" value="EJW91448.1"/>
    <property type="molecule type" value="Genomic_DNA"/>
</dbReference>
<keyword evidence="2" id="KW-0238">DNA-binding</keyword>
<feature type="domain" description="HU" evidence="1">
    <location>
        <begin position="151"/>
        <end position="231"/>
    </location>
</feature>
<proteinExistence type="predicted"/>
<sequence length="368" mass="40350">MTSEAKPHCFPRKAPDEAVDAALVKRSAHSLFSPRTLSLRLTFVRPTNFPTAAQLFSFSAQQPFLLQSLSSVHSVVSSVHSVVSSVHSVISSVHSVISLIHSVNSKNLQEHLENMNIPCNFTRFPRAGSTRGATKLLKPKNNDMTGYIKQEMKDLNGSGKNRVCYRLKRRGKIPTHEIARLLARGGSGVSQGDVMHVIISLGELLPTLLADGNSVTLDGIGTFSAGIGLARGKGANATRNQPAEAFDDDGPQRNAQSLEVKRICFTPSKELILETDRQCNLTKVGVSRLRVSPLTENERLQLLIDLLHRQPHVRVKEYSVLTGLSHSSAVRELQHWRNDPSTGITTEGRGNGTVYVLRKTKEETPIST</sequence>
<dbReference type="InterPro" id="IPR010992">
    <property type="entry name" value="IHF-like_DNA-bd_dom_sf"/>
</dbReference>
<comment type="caution">
    <text evidence="2">The sequence shown here is derived from an EMBL/GenBank/DDBJ whole genome shotgun (WGS) entry which is preliminary data.</text>
</comment>
<gene>
    <name evidence="2" type="ORF">EVA_20448</name>
</gene>
<organism evidence="2">
    <name type="scientific">gut metagenome</name>
    <dbReference type="NCBI Taxonomy" id="749906"/>
    <lineage>
        <taxon>unclassified sequences</taxon>
        <taxon>metagenomes</taxon>
        <taxon>organismal metagenomes</taxon>
    </lineage>
</organism>
<dbReference type="Pfam" id="PF18291">
    <property type="entry name" value="HU-HIG"/>
    <property type="match status" value="1"/>
</dbReference>
<accession>J9FAI3</accession>
<dbReference type="GO" id="GO:0003677">
    <property type="term" value="F:DNA binding"/>
    <property type="evidence" value="ECO:0007669"/>
    <property type="project" value="UniProtKB-KW"/>
</dbReference>
<dbReference type="SUPFAM" id="SSF47729">
    <property type="entry name" value="IHF-like DNA-binding proteins"/>
    <property type="match status" value="1"/>
</dbReference>
<protein>
    <submittedName>
        <fullName evidence="2">DNA-binding protein</fullName>
    </submittedName>
</protein>
<dbReference type="AlphaFoldDB" id="J9FAI3"/>
<evidence type="ECO:0000313" key="2">
    <source>
        <dbReference type="EMBL" id="EJW91448.1"/>
    </source>
</evidence>
<evidence type="ECO:0000259" key="1">
    <source>
        <dbReference type="Pfam" id="PF18291"/>
    </source>
</evidence>